<dbReference type="HOGENOM" id="CLU_029499_2_0_11"/>
<dbReference type="GO" id="GO:0016740">
    <property type="term" value="F:transferase activity"/>
    <property type="evidence" value="ECO:0007669"/>
    <property type="project" value="UniProtKB-KW"/>
</dbReference>
<dbReference type="AlphaFoldDB" id="D3EZN3"/>
<dbReference type="InterPro" id="IPR029044">
    <property type="entry name" value="Nucleotide-diphossugar_trans"/>
</dbReference>
<dbReference type="STRING" id="469383.Cwoe_5466"/>
<dbReference type="PANTHER" id="PTHR22572">
    <property type="entry name" value="SUGAR-1-PHOSPHATE GUANYL TRANSFERASE"/>
    <property type="match status" value="1"/>
</dbReference>
<evidence type="ECO:0000313" key="3">
    <source>
        <dbReference type="Proteomes" id="UP000008229"/>
    </source>
</evidence>
<keyword evidence="2" id="KW-0808">Transferase</keyword>
<dbReference type="Proteomes" id="UP000008229">
    <property type="component" value="Chromosome"/>
</dbReference>
<dbReference type="InterPro" id="IPR050486">
    <property type="entry name" value="Mannose-1P_guanyltransferase"/>
</dbReference>
<keyword evidence="3" id="KW-1185">Reference proteome</keyword>
<gene>
    <name evidence="2" type="ordered locus">Cwoe_5466</name>
</gene>
<proteinExistence type="predicted"/>
<dbReference type="EMBL" id="CP001854">
    <property type="protein sequence ID" value="ADB53871.1"/>
    <property type="molecule type" value="Genomic_DNA"/>
</dbReference>
<dbReference type="RefSeq" id="WP_012936922.1">
    <property type="nucleotide sequence ID" value="NC_013739.1"/>
</dbReference>
<dbReference type="Gene3D" id="3.90.550.10">
    <property type="entry name" value="Spore Coat Polysaccharide Biosynthesis Protein SpsA, Chain A"/>
    <property type="match status" value="1"/>
</dbReference>
<evidence type="ECO:0000313" key="2">
    <source>
        <dbReference type="EMBL" id="ADB53871.1"/>
    </source>
</evidence>
<dbReference type="OrthoDB" id="9801810at2"/>
<sequence>MQCVILAGGLATRLRPITEQIPKALVPVCGRPFADWQLGWLAGQGVTDVVFSIGYLGEQIVEHVGDGARTGLSVRYVDEGTNLRGTAGALRLAYDAGVLAEDFGVLYGDSYLSAPLQHVWADFRASRPDALMTVYRNDNRFDRSNARLDTDGMVTYDKTVADPAAAGMHWIDYGFLVLDRERVIPRIPAGEVFDLATVQRELSEAGRLAGYEVHDRFYEIGSPEGLAELEAHLTTTTEERS</sequence>
<dbReference type="KEGG" id="cwo:Cwoe_5466"/>
<dbReference type="InterPro" id="IPR005835">
    <property type="entry name" value="NTP_transferase_dom"/>
</dbReference>
<dbReference type="eggNOG" id="COG1208">
    <property type="taxonomic scope" value="Bacteria"/>
</dbReference>
<dbReference type="Pfam" id="PF00483">
    <property type="entry name" value="NTP_transferase"/>
    <property type="match status" value="1"/>
</dbReference>
<feature type="domain" description="Nucleotidyl transferase" evidence="1">
    <location>
        <begin position="4"/>
        <end position="136"/>
    </location>
</feature>
<reference evidence="2 3" key="1">
    <citation type="journal article" date="2010" name="Stand. Genomic Sci.">
        <title>Complete genome sequence of Conexibacter woesei type strain (ID131577).</title>
        <authorList>
            <person name="Pukall R."/>
            <person name="Lapidus A."/>
            <person name="Glavina Del Rio T."/>
            <person name="Copeland A."/>
            <person name="Tice H."/>
            <person name="Cheng J.-F."/>
            <person name="Lucas S."/>
            <person name="Chen F."/>
            <person name="Nolan M."/>
            <person name="Bruce D."/>
            <person name="Goodwin L."/>
            <person name="Pitluck S."/>
            <person name="Mavromatis K."/>
            <person name="Ivanova N."/>
            <person name="Ovchinnikova G."/>
            <person name="Pati A."/>
            <person name="Chen A."/>
            <person name="Palaniappan K."/>
            <person name="Land M."/>
            <person name="Hauser L."/>
            <person name="Chang Y.-J."/>
            <person name="Jeffries C.D."/>
            <person name="Chain P."/>
            <person name="Meincke L."/>
            <person name="Sims D."/>
            <person name="Brettin T."/>
            <person name="Detter J.C."/>
            <person name="Rohde M."/>
            <person name="Goeker M."/>
            <person name="Bristow J."/>
            <person name="Eisen J.A."/>
            <person name="Markowitz V."/>
            <person name="Kyrpides N.C."/>
            <person name="Klenk H.-P."/>
            <person name="Hugenholtz P."/>
        </authorList>
    </citation>
    <scope>NUCLEOTIDE SEQUENCE [LARGE SCALE GENOMIC DNA]</scope>
    <source>
        <strain evidence="3">DSM 14684 / CIP 108061 / JCM 11494 / NBRC 100937 / ID131577</strain>
    </source>
</reference>
<organism evidence="2 3">
    <name type="scientific">Conexibacter woesei (strain DSM 14684 / CCUG 47730 / CIP 108061 / JCM 11494 / NBRC 100937 / ID131577)</name>
    <dbReference type="NCBI Taxonomy" id="469383"/>
    <lineage>
        <taxon>Bacteria</taxon>
        <taxon>Bacillati</taxon>
        <taxon>Actinomycetota</taxon>
        <taxon>Thermoleophilia</taxon>
        <taxon>Solirubrobacterales</taxon>
        <taxon>Conexibacteraceae</taxon>
        <taxon>Conexibacter</taxon>
    </lineage>
</organism>
<evidence type="ECO:0000259" key="1">
    <source>
        <dbReference type="Pfam" id="PF00483"/>
    </source>
</evidence>
<dbReference type="SUPFAM" id="SSF53448">
    <property type="entry name" value="Nucleotide-diphospho-sugar transferases"/>
    <property type="match status" value="1"/>
</dbReference>
<protein>
    <submittedName>
        <fullName evidence="2">Nucleotidyl transferase</fullName>
    </submittedName>
</protein>
<name>D3EZN3_CONWI</name>
<reference evidence="3" key="2">
    <citation type="submission" date="2010-01" db="EMBL/GenBank/DDBJ databases">
        <title>The complete genome of Conexibacter woesei DSM 14684.</title>
        <authorList>
            <consortium name="US DOE Joint Genome Institute (JGI-PGF)"/>
            <person name="Lucas S."/>
            <person name="Copeland A."/>
            <person name="Lapidus A."/>
            <person name="Glavina del Rio T."/>
            <person name="Dalin E."/>
            <person name="Tice H."/>
            <person name="Bruce D."/>
            <person name="Goodwin L."/>
            <person name="Pitluck S."/>
            <person name="Kyrpides N."/>
            <person name="Mavromatis K."/>
            <person name="Ivanova N."/>
            <person name="Mikhailova N."/>
            <person name="Chertkov O."/>
            <person name="Brettin T."/>
            <person name="Detter J.C."/>
            <person name="Han C."/>
            <person name="Larimer F."/>
            <person name="Land M."/>
            <person name="Hauser L."/>
            <person name="Markowitz V."/>
            <person name="Cheng J.-F."/>
            <person name="Hugenholtz P."/>
            <person name="Woyke T."/>
            <person name="Wu D."/>
            <person name="Pukall R."/>
            <person name="Steenblock K."/>
            <person name="Schneider S."/>
            <person name="Klenk H.-P."/>
            <person name="Eisen J.A."/>
        </authorList>
    </citation>
    <scope>NUCLEOTIDE SEQUENCE [LARGE SCALE GENOMIC DNA]</scope>
    <source>
        <strain evidence="3">DSM 14684 / CIP 108061 / JCM 11494 / NBRC 100937 / ID131577</strain>
    </source>
</reference>
<accession>D3EZN3</accession>